<evidence type="ECO:0000313" key="2">
    <source>
        <dbReference type="Proteomes" id="UP000230423"/>
    </source>
</evidence>
<dbReference type="EMBL" id="KZ389327">
    <property type="protein sequence ID" value="PIO55065.1"/>
    <property type="molecule type" value="Genomic_DNA"/>
</dbReference>
<name>A0A2G9TAU6_TELCI</name>
<protein>
    <recommendedName>
        <fullName evidence="3">BTB domain-containing protein</fullName>
    </recommendedName>
</protein>
<proteinExistence type="predicted"/>
<dbReference type="AlphaFoldDB" id="A0A2G9TAU6"/>
<dbReference type="Proteomes" id="UP000230423">
    <property type="component" value="Unassembled WGS sequence"/>
</dbReference>
<feature type="non-terminal residue" evidence="1">
    <location>
        <position position="83"/>
    </location>
</feature>
<reference evidence="1 2" key="1">
    <citation type="submission" date="2015-09" db="EMBL/GenBank/DDBJ databases">
        <title>Draft genome of the parasitic nematode Teladorsagia circumcincta isolate WARC Sus (inbred).</title>
        <authorList>
            <person name="Mitreva M."/>
        </authorList>
    </citation>
    <scope>NUCLEOTIDE SEQUENCE [LARGE SCALE GENOMIC DNA]</scope>
    <source>
        <strain evidence="1 2">S</strain>
    </source>
</reference>
<sequence length="83" mass="9074">MAALAASSEGTGLNPMSFTDQHGSVGTFAYENITVNDSLRMHKGSSQVIVNCQQPKAFELLLNYMYSGCVVTKLKNYCAEYLD</sequence>
<gene>
    <name evidence="1" type="ORF">TELCIR_23553</name>
</gene>
<dbReference type="OrthoDB" id="9978265at2759"/>
<evidence type="ECO:0000313" key="1">
    <source>
        <dbReference type="EMBL" id="PIO55065.1"/>
    </source>
</evidence>
<organism evidence="1 2">
    <name type="scientific">Teladorsagia circumcincta</name>
    <name type="common">Brown stomach worm</name>
    <name type="synonym">Ostertagia circumcincta</name>
    <dbReference type="NCBI Taxonomy" id="45464"/>
    <lineage>
        <taxon>Eukaryota</taxon>
        <taxon>Metazoa</taxon>
        <taxon>Ecdysozoa</taxon>
        <taxon>Nematoda</taxon>
        <taxon>Chromadorea</taxon>
        <taxon>Rhabditida</taxon>
        <taxon>Rhabditina</taxon>
        <taxon>Rhabditomorpha</taxon>
        <taxon>Strongyloidea</taxon>
        <taxon>Trichostrongylidae</taxon>
        <taxon>Teladorsagia</taxon>
    </lineage>
</organism>
<keyword evidence="2" id="KW-1185">Reference proteome</keyword>
<evidence type="ECO:0008006" key="3">
    <source>
        <dbReference type="Google" id="ProtNLM"/>
    </source>
</evidence>
<accession>A0A2G9TAU6</accession>